<dbReference type="InterPro" id="IPR040395">
    <property type="entry name" value="TTC19"/>
</dbReference>
<evidence type="ECO:0000256" key="1">
    <source>
        <dbReference type="ARBA" id="ARBA00004173"/>
    </source>
</evidence>
<dbReference type="PANTHER" id="PTHR13143:SF6">
    <property type="entry name" value="TETRATRICOPEPTIDE REPEAT PROTEIN 19, MITOCHONDRIAL"/>
    <property type="match status" value="1"/>
</dbReference>
<gene>
    <name evidence="8" type="ORF">TGEB3V08_LOCUS8434</name>
</gene>
<keyword evidence="7" id="KW-0472">Membrane</keyword>
<protein>
    <recommendedName>
        <fullName evidence="9">MalT-like TPR region domain-containing protein</fullName>
    </recommendedName>
</protein>
<evidence type="ECO:0008006" key="9">
    <source>
        <dbReference type="Google" id="ProtNLM"/>
    </source>
</evidence>
<comment type="subcellular location">
    <subcellularLocation>
        <location evidence="1">Mitochondrion</location>
    </subcellularLocation>
</comment>
<dbReference type="GO" id="GO:0034551">
    <property type="term" value="P:mitochondrial respiratory chain complex III assembly"/>
    <property type="evidence" value="ECO:0007669"/>
    <property type="project" value="InterPro"/>
</dbReference>
<dbReference type="SUPFAM" id="SSF48452">
    <property type="entry name" value="TPR-like"/>
    <property type="match status" value="1"/>
</dbReference>
<evidence type="ECO:0000256" key="2">
    <source>
        <dbReference type="ARBA" id="ARBA00008219"/>
    </source>
</evidence>
<evidence type="ECO:0000313" key="8">
    <source>
        <dbReference type="EMBL" id="CAD7602673.1"/>
    </source>
</evidence>
<keyword evidence="6" id="KW-0496">Mitochondrion</keyword>
<keyword evidence="4" id="KW-0802">TPR repeat</keyword>
<organism evidence="8">
    <name type="scientific">Timema genevievae</name>
    <name type="common">Walking stick</name>
    <dbReference type="NCBI Taxonomy" id="629358"/>
    <lineage>
        <taxon>Eukaryota</taxon>
        <taxon>Metazoa</taxon>
        <taxon>Ecdysozoa</taxon>
        <taxon>Arthropoda</taxon>
        <taxon>Hexapoda</taxon>
        <taxon>Insecta</taxon>
        <taxon>Pterygota</taxon>
        <taxon>Neoptera</taxon>
        <taxon>Polyneoptera</taxon>
        <taxon>Phasmatodea</taxon>
        <taxon>Timematodea</taxon>
        <taxon>Timematoidea</taxon>
        <taxon>Timematidae</taxon>
        <taxon>Timema</taxon>
    </lineage>
</organism>
<feature type="transmembrane region" description="Helical" evidence="7">
    <location>
        <begin position="30"/>
        <end position="49"/>
    </location>
</feature>
<evidence type="ECO:0000256" key="5">
    <source>
        <dbReference type="ARBA" id="ARBA00022946"/>
    </source>
</evidence>
<name>A0A7R9K3U6_TIMGE</name>
<evidence type="ECO:0000256" key="7">
    <source>
        <dbReference type="SAM" id="Phobius"/>
    </source>
</evidence>
<comment type="similarity">
    <text evidence="2">Belongs to the TTC19 family.</text>
</comment>
<dbReference type="Gene3D" id="1.25.40.10">
    <property type="entry name" value="Tetratricopeptide repeat domain"/>
    <property type="match status" value="1"/>
</dbReference>
<dbReference type="GO" id="GO:0005743">
    <property type="term" value="C:mitochondrial inner membrane"/>
    <property type="evidence" value="ECO:0007669"/>
    <property type="project" value="TreeGrafter"/>
</dbReference>
<dbReference type="InterPro" id="IPR011990">
    <property type="entry name" value="TPR-like_helical_dom_sf"/>
</dbReference>
<dbReference type="PANTHER" id="PTHR13143">
    <property type="entry name" value="TETRATRICOPEPTIDE REPEAT PROTEIN 19"/>
    <property type="match status" value="1"/>
</dbReference>
<keyword evidence="3" id="KW-0677">Repeat</keyword>
<evidence type="ECO:0000256" key="4">
    <source>
        <dbReference type="ARBA" id="ARBA00022803"/>
    </source>
</evidence>
<evidence type="ECO:0000256" key="3">
    <source>
        <dbReference type="ARBA" id="ARBA00022737"/>
    </source>
</evidence>
<dbReference type="EMBL" id="OE843259">
    <property type="protein sequence ID" value="CAD7602673.1"/>
    <property type="molecule type" value="Genomic_DNA"/>
</dbReference>
<evidence type="ECO:0000256" key="6">
    <source>
        <dbReference type="ARBA" id="ARBA00023128"/>
    </source>
</evidence>
<dbReference type="AlphaFoldDB" id="A0A7R9K3U6"/>
<proteinExistence type="inferred from homology"/>
<sequence>MSASHVTDHITLVPILFSLFNESVTKPNSGIVLVISILLTSIPGFLNLFSLEKEDEKESLFAGFLNSFSLKEDEKESELIITIKRSILLIQKEEFKKAEQMLHLALKLAQQQQNDQAVTYIHDLMANLAYDTEDLSKAETLFVNVLQRLIASGAQQDDNRVLHISYKMADIYKKMGDIE</sequence>
<keyword evidence="5" id="KW-0809">Transit peptide</keyword>
<reference evidence="8" key="1">
    <citation type="submission" date="2020-11" db="EMBL/GenBank/DDBJ databases">
        <authorList>
            <person name="Tran Van P."/>
        </authorList>
    </citation>
    <scope>NUCLEOTIDE SEQUENCE</scope>
</reference>
<accession>A0A7R9K3U6</accession>
<keyword evidence="7" id="KW-0812">Transmembrane</keyword>
<keyword evidence="7" id="KW-1133">Transmembrane helix</keyword>